<evidence type="ECO:0000313" key="12">
    <source>
        <dbReference type="EMBL" id="KAJ8940636.1"/>
    </source>
</evidence>
<proteinExistence type="inferred from homology"/>
<dbReference type="InterPro" id="IPR052320">
    <property type="entry name" value="Cytochrome_b5_domain"/>
</dbReference>
<comment type="caution">
    <text evidence="12">The sequence shown here is derived from an EMBL/GenBank/DDBJ whole genome shotgun (WGS) entry which is preliminary data.</text>
</comment>
<evidence type="ECO:0000313" key="13">
    <source>
        <dbReference type="Proteomes" id="UP001162162"/>
    </source>
</evidence>
<evidence type="ECO:0000256" key="4">
    <source>
        <dbReference type="ARBA" id="ARBA00022723"/>
    </source>
</evidence>
<dbReference type="PANTHER" id="PTHR21281">
    <property type="entry name" value="CYTOCHROME B5 DOMAIN-CONTAINING PROTEIN 1"/>
    <property type="match status" value="1"/>
</dbReference>
<keyword evidence="7" id="KW-0966">Cell projection</keyword>
<name>A0AAV8XQ00_9CUCU</name>
<keyword evidence="6" id="KW-0206">Cytoskeleton</keyword>
<gene>
    <name evidence="12" type="ORF">NQ318_020693</name>
</gene>
<keyword evidence="5" id="KW-0408">Iron</keyword>
<keyword evidence="3" id="KW-0349">Heme</keyword>
<dbReference type="Gene3D" id="3.10.120.10">
    <property type="entry name" value="Cytochrome b5-like heme/steroid binding domain"/>
    <property type="match status" value="1"/>
</dbReference>
<evidence type="ECO:0000256" key="1">
    <source>
        <dbReference type="ARBA" id="ARBA00004430"/>
    </source>
</evidence>
<evidence type="ECO:0000256" key="5">
    <source>
        <dbReference type="ARBA" id="ARBA00023004"/>
    </source>
</evidence>
<evidence type="ECO:0000259" key="11">
    <source>
        <dbReference type="PROSITE" id="PS50255"/>
    </source>
</evidence>
<evidence type="ECO:0000256" key="3">
    <source>
        <dbReference type="ARBA" id="ARBA00022617"/>
    </source>
</evidence>
<comment type="similarity">
    <text evidence="8">Belongs to the cytochrome b5 family.</text>
</comment>
<organism evidence="12 13">
    <name type="scientific">Aromia moschata</name>
    <dbReference type="NCBI Taxonomy" id="1265417"/>
    <lineage>
        <taxon>Eukaryota</taxon>
        <taxon>Metazoa</taxon>
        <taxon>Ecdysozoa</taxon>
        <taxon>Arthropoda</taxon>
        <taxon>Hexapoda</taxon>
        <taxon>Insecta</taxon>
        <taxon>Pterygota</taxon>
        <taxon>Neoptera</taxon>
        <taxon>Endopterygota</taxon>
        <taxon>Coleoptera</taxon>
        <taxon>Polyphaga</taxon>
        <taxon>Cucujiformia</taxon>
        <taxon>Chrysomeloidea</taxon>
        <taxon>Cerambycidae</taxon>
        <taxon>Cerambycinae</taxon>
        <taxon>Callichromatini</taxon>
        <taxon>Aromia</taxon>
    </lineage>
</organism>
<evidence type="ECO:0000256" key="6">
    <source>
        <dbReference type="ARBA" id="ARBA00023212"/>
    </source>
</evidence>
<dbReference type="EMBL" id="JAPWTK010000419">
    <property type="protein sequence ID" value="KAJ8940636.1"/>
    <property type="molecule type" value="Genomic_DNA"/>
</dbReference>
<evidence type="ECO:0000256" key="8">
    <source>
        <dbReference type="ARBA" id="ARBA00038168"/>
    </source>
</evidence>
<sequence>MASDNPDVIWPCYAPFEVVVHNTADDCWLSFLGKVVDVTPLIEEHRQERCVLPLIAMAGKDVSHWFDERTGDIQHYIHPETGVKVPYCPHGPVPDVSVEVPATDWRPVNKPPWWKDEKYQVGVLTKRVRPIRIINMLCPFFREVQLNVCCEDTFSESRRDTPSSTVTQAVTHGDVNMRYTDRAVIMSKTLDENGIPDERDLFTDLGLPQTYYIPSIFLYYNDDLKYFNFVDDEDESHMYDDCYVRKRIK</sequence>
<dbReference type="Proteomes" id="UP001162162">
    <property type="component" value="Unassembled WGS sequence"/>
</dbReference>
<evidence type="ECO:0000256" key="2">
    <source>
        <dbReference type="ARBA" id="ARBA00022490"/>
    </source>
</evidence>
<dbReference type="AlphaFoldDB" id="A0AAV8XQ00"/>
<comment type="function">
    <text evidence="10">Radial spoke stalk protein that binds heme under oxidizing conditions. Required for the coordinated beating of multiple cilia maybe by functioning in a redox signaling pathway.</text>
</comment>
<protein>
    <recommendedName>
        <fullName evidence="9">Cytochrome b5 domain-containing protein 1</fullName>
    </recommendedName>
</protein>
<dbReference type="PROSITE" id="PS50255">
    <property type="entry name" value="CYTOCHROME_B5_2"/>
    <property type="match status" value="1"/>
</dbReference>
<feature type="domain" description="Cytochrome b5 heme-binding" evidence="11">
    <location>
        <begin position="17"/>
        <end position="125"/>
    </location>
</feature>
<dbReference type="InterPro" id="IPR001199">
    <property type="entry name" value="Cyt_B5-like_heme/steroid-bd"/>
</dbReference>
<dbReference type="GO" id="GO:0005930">
    <property type="term" value="C:axoneme"/>
    <property type="evidence" value="ECO:0007669"/>
    <property type="project" value="UniProtKB-SubCell"/>
</dbReference>
<dbReference type="Pfam" id="PF00173">
    <property type="entry name" value="Cyt-b5"/>
    <property type="match status" value="1"/>
</dbReference>
<accession>A0AAV8XQ00</accession>
<dbReference type="GO" id="GO:0046872">
    <property type="term" value="F:metal ion binding"/>
    <property type="evidence" value="ECO:0007669"/>
    <property type="project" value="UniProtKB-KW"/>
</dbReference>
<dbReference type="PANTHER" id="PTHR21281:SF0">
    <property type="entry name" value="CYTOCHROME B5 DOMAIN-CONTAINING PROTEIN 1"/>
    <property type="match status" value="1"/>
</dbReference>
<reference evidence="12" key="1">
    <citation type="journal article" date="2023" name="Insect Mol. Biol.">
        <title>Genome sequencing provides insights into the evolution of gene families encoding plant cell wall-degrading enzymes in longhorned beetles.</title>
        <authorList>
            <person name="Shin N.R."/>
            <person name="Okamura Y."/>
            <person name="Kirsch R."/>
            <person name="Pauchet Y."/>
        </authorList>
    </citation>
    <scope>NUCLEOTIDE SEQUENCE</scope>
    <source>
        <strain evidence="12">AMC_N1</strain>
    </source>
</reference>
<evidence type="ECO:0000256" key="9">
    <source>
        <dbReference type="ARBA" id="ARBA00040649"/>
    </source>
</evidence>
<comment type="subcellular location">
    <subcellularLocation>
        <location evidence="1">Cytoplasm</location>
        <location evidence="1">Cytoskeleton</location>
        <location evidence="1">Cilium axoneme</location>
    </subcellularLocation>
</comment>
<dbReference type="SUPFAM" id="SSF55856">
    <property type="entry name" value="Cytochrome b5-like heme/steroid binding domain"/>
    <property type="match status" value="1"/>
</dbReference>
<dbReference type="InterPro" id="IPR036400">
    <property type="entry name" value="Cyt_B5-like_heme/steroid_sf"/>
</dbReference>
<keyword evidence="2" id="KW-0963">Cytoplasm</keyword>
<evidence type="ECO:0000256" key="10">
    <source>
        <dbReference type="ARBA" id="ARBA00046139"/>
    </source>
</evidence>
<keyword evidence="4" id="KW-0479">Metal-binding</keyword>
<evidence type="ECO:0000256" key="7">
    <source>
        <dbReference type="ARBA" id="ARBA00023273"/>
    </source>
</evidence>
<keyword evidence="13" id="KW-1185">Reference proteome</keyword>